<organism evidence="3 4">
    <name type="scientific">Xanthomonas campestris pv. badrii</name>
    <dbReference type="NCBI Taxonomy" id="149696"/>
    <lineage>
        <taxon>Bacteria</taxon>
        <taxon>Pseudomonadati</taxon>
        <taxon>Pseudomonadota</taxon>
        <taxon>Gammaproteobacteria</taxon>
        <taxon>Lysobacterales</taxon>
        <taxon>Lysobacteraceae</taxon>
        <taxon>Xanthomonas</taxon>
    </lineage>
</organism>
<gene>
    <name evidence="3" type="ORF">HG421_00765</name>
</gene>
<keyword evidence="2" id="KW-1133">Transmembrane helix</keyword>
<sequence length="165" mass="18044">MFMVEPVTPPIRRRSAQTPPAPAPWRADSPLDPAVQRFRGAACYQVWQRGQHWTAIAEGAHWSAALAPRGWALRYRQWPLLGVGGLLAVLAAGVALAGAQAWSLSAWAVLLVAELVLRVRAGRHAARWRGDALLRAGWQPVTRLRAISVNDAVTTAQIRAGRPQR</sequence>
<reference evidence="3 4" key="2">
    <citation type="submission" date="2020-04" db="EMBL/GenBank/DDBJ databases">
        <authorList>
            <person name="Fomenkov A."/>
            <person name="Anton B.P."/>
            <person name="Roberts R.J."/>
        </authorList>
    </citation>
    <scope>NUCLEOTIDE SEQUENCE [LARGE SCALE GENOMIC DNA]</scope>
    <source>
        <strain evidence="3 4">NEB122</strain>
    </source>
</reference>
<evidence type="ECO:0000313" key="3">
    <source>
        <dbReference type="EMBL" id="QJD66403.1"/>
    </source>
</evidence>
<accession>A0A7Z2ZFS8</accession>
<dbReference type="AlphaFoldDB" id="A0A7Z2ZFS8"/>
<protein>
    <recommendedName>
        <fullName evidence="5">DUF2628 domain-containing protein</fullName>
    </recommendedName>
</protein>
<keyword evidence="2" id="KW-0812">Transmembrane</keyword>
<dbReference type="EMBL" id="CP051651">
    <property type="protein sequence ID" value="QJD66403.1"/>
    <property type="molecule type" value="Genomic_DNA"/>
</dbReference>
<dbReference type="Proteomes" id="UP000503498">
    <property type="component" value="Chromosome"/>
</dbReference>
<evidence type="ECO:0000256" key="2">
    <source>
        <dbReference type="SAM" id="Phobius"/>
    </source>
</evidence>
<evidence type="ECO:0000313" key="4">
    <source>
        <dbReference type="Proteomes" id="UP000503498"/>
    </source>
</evidence>
<name>A0A7Z2ZFS8_XANCA</name>
<keyword evidence="2" id="KW-0472">Membrane</keyword>
<evidence type="ECO:0000256" key="1">
    <source>
        <dbReference type="SAM" id="MobiDB-lite"/>
    </source>
</evidence>
<feature type="region of interest" description="Disordered" evidence="1">
    <location>
        <begin position="1"/>
        <end position="26"/>
    </location>
</feature>
<feature type="transmembrane region" description="Helical" evidence="2">
    <location>
        <begin position="78"/>
        <end position="96"/>
    </location>
</feature>
<evidence type="ECO:0008006" key="5">
    <source>
        <dbReference type="Google" id="ProtNLM"/>
    </source>
</evidence>
<reference evidence="3 4" key="1">
    <citation type="submission" date="2020-04" db="EMBL/GenBank/DDBJ databases">
        <title>Genome-Wide Identification of 5-Methylcytosine Sites in Bacterial Genomes By High-Throughput Sequencing of MspJI Restriction Fragments.</title>
        <authorList>
            <person name="Wu V."/>
        </authorList>
    </citation>
    <scope>NUCLEOTIDE SEQUENCE [LARGE SCALE GENOMIC DNA]</scope>
    <source>
        <strain evidence="3 4">NEB122</strain>
    </source>
</reference>
<proteinExistence type="predicted"/>
<dbReference type="RefSeq" id="WP_168968369.1">
    <property type="nucleotide sequence ID" value="NZ_CP051651.1"/>
</dbReference>